<gene>
    <name evidence="1" type="ORF">BCB93_005313</name>
</gene>
<organism evidence="1 2">
    <name type="scientific">Escherichia coli</name>
    <dbReference type="NCBI Taxonomy" id="562"/>
    <lineage>
        <taxon>Bacteria</taxon>
        <taxon>Pseudomonadati</taxon>
        <taxon>Pseudomonadota</taxon>
        <taxon>Gammaproteobacteria</taxon>
        <taxon>Enterobacterales</taxon>
        <taxon>Enterobacteriaceae</taxon>
        <taxon>Escherichia</taxon>
    </lineage>
</organism>
<sequence>MRNANEGVSLSEIVTKATLRKFGIRGVNKYETYTVIIITVAFFILESAAGRAKDTFAVAVKVLSYMLPCTAIIMAVIWIIFFIGDRREKLKHAELDVIKIKARQKIYDRLRYVENEHIVFDPVTGREVPAERTCINKLIEALVDESNDISKRN</sequence>
<dbReference type="RefSeq" id="WP_001243166.1">
    <property type="nucleotide sequence ID" value="NZ_AP022484.1"/>
</dbReference>
<dbReference type="Proteomes" id="UP000775646">
    <property type="component" value="Unassembled WGS sequence"/>
</dbReference>
<protein>
    <submittedName>
        <fullName evidence="1">Uncharacterized protein</fullName>
    </submittedName>
</protein>
<comment type="caution">
    <text evidence="1">The sequence shown here is derived from an EMBL/GenBank/DDBJ whole genome shotgun (WGS) entry which is preliminary data.</text>
</comment>
<evidence type="ECO:0000313" key="1">
    <source>
        <dbReference type="EMBL" id="EFI6955520.1"/>
    </source>
</evidence>
<evidence type="ECO:0000313" key="2">
    <source>
        <dbReference type="Proteomes" id="UP000775646"/>
    </source>
</evidence>
<name>A0A0F3UVN4_ECOLX</name>
<dbReference type="EMBL" id="AASZRA010000091">
    <property type="protein sequence ID" value="EFI6955520.1"/>
    <property type="molecule type" value="Genomic_DNA"/>
</dbReference>
<proteinExistence type="predicted"/>
<accession>A0A0F3UVN4</accession>
<reference evidence="1" key="1">
    <citation type="submission" date="2020-02" db="EMBL/GenBank/DDBJ databases">
        <authorList>
            <consortium name="GenomeTrakr network: Whole genome sequencing for foodborne pathogen traceback"/>
        </authorList>
    </citation>
    <scope>NUCLEOTIDE SEQUENCE</scope>
    <source>
        <strain evidence="1">CFSAN046653</strain>
    </source>
</reference>
<dbReference type="AlphaFoldDB" id="A0A0F3UVN4"/>